<proteinExistence type="predicted"/>
<dbReference type="PANTHER" id="PTHR11614">
    <property type="entry name" value="PHOSPHOLIPASE-RELATED"/>
    <property type="match status" value="1"/>
</dbReference>
<dbReference type="Gene3D" id="3.40.50.1820">
    <property type="entry name" value="alpha/beta hydrolase"/>
    <property type="match status" value="1"/>
</dbReference>
<evidence type="ECO:0000313" key="2">
    <source>
        <dbReference type="EMBL" id="OAT70520.1"/>
    </source>
</evidence>
<dbReference type="InterPro" id="IPR051044">
    <property type="entry name" value="MAG_DAG_Lipase"/>
</dbReference>
<comment type="caution">
    <text evidence="2">The sequence shown here is derived from an EMBL/GenBank/DDBJ whole genome shotgun (WGS) entry which is preliminary data.</text>
</comment>
<dbReference type="InterPro" id="IPR029058">
    <property type="entry name" value="AB_hydrolase_fold"/>
</dbReference>
<dbReference type="AlphaFoldDB" id="A0A179VF79"/>
<protein>
    <recommendedName>
        <fullName evidence="1">Serine aminopeptidase S33 domain-containing protein</fullName>
    </recommendedName>
</protein>
<feature type="domain" description="Serine aminopeptidase S33" evidence="1">
    <location>
        <begin position="44"/>
        <end position="313"/>
    </location>
</feature>
<dbReference type="Proteomes" id="UP000186919">
    <property type="component" value="Unassembled WGS sequence"/>
</dbReference>
<accession>A0A179VF79</accession>
<sequence length="331" mass="35404">MIMTENLSAIDTNLVGGPAFSTFTSGVDEMVIWYRTWQPPCGIEPRAAVQITHGIAEYSARYDRLARFLAARGCVVYALDLRGHGQTAGPGGLGLLGVTAWDDMTADIKQLADIARADNPGLPLIAFGHSMGSALTQSHIENHGDLLAGAVLCGTLGAVPGLTEEAYREAIGRLETAATGEGAMVPSEFFGALLAQFNAPFVPAGATPTGSEWQTCDAGEIRAFQSDPLCGKPFSNAMTYSVIKGFHSLWEPGNESKIPSDLPILVIAGAEDPVGGRTETIQGLITRYMAEGHRRLAYRFYLGGRHEILNEPEKDQVHRDIGHWLDGVLAP</sequence>
<reference evidence="2 3" key="1">
    <citation type="submission" date="2016-01" db="EMBL/GenBank/DDBJ databases">
        <title>Mycobacterium immunogenum strain CD11_6 genome sequencing and assembly.</title>
        <authorList>
            <person name="Kaur G."/>
            <person name="Nair G.R."/>
            <person name="Mayilraj S."/>
        </authorList>
    </citation>
    <scope>NUCLEOTIDE SEQUENCE [LARGE SCALE GENOMIC DNA]</scope>
    <source>
        <strain evidence="2 3">CD11-6</strain>
    </source>
</reference>
<dbReference type="EMBL" id="LQYE01000001">
    <property type="protein sequence ID" value="OAT70520.1"/>
    <property type="molecule type" value="Genomic_DNA"/>
</dbReference>
<evidence type="ECO:0000259" key="1">
    <source>
        <dbReference type="Pfam" id="PF12146"/>
    </source>
</evidence>
<dbReference type="InterPro" id="IPR022742">
    <property type="entry name" value="Hydrolase_4"/>
</dbReference>
<dbReference type="SUPFAM" id="SSF53474">
    <property type="entry name" value="alpha/beta-Hydrolases"/>
    <property type="match status" value="1"/>
</dbReference>
<name>A0A179VF79_9MYCO</name>
<gene>
    <name evidence="2" type="ORF">AWB85_04095</name>
</gene>
<dbReference type="Pfam" id="PF12146">
    <property type="entry name" value="Hydrolase_4"/>
    <property type="match status" value="1"/>
</dbReference>
<evidence type="ECO:0000313" key="3">
    <source>
        <dbReference type="Proteomes" id="UP000186919"/>
    </source>
</evidence>
<organism evidence="2 3">
    <name type="scientific">Mycobacteroides immunogenum</name>
    <dbReference type="NCBI Taxonomy" id="83262"/>
    <lineage>
        <taxon>Bacteria</taxon>
        <taxon>Bacillati</taxon>
        <taxon>Actinomycetota</taxon>
        <taxon>Actinomycetes</taxon>
        <taxon>Mycobacteriales</taxon>
        <taxon>Mycobacteriaceae</taxon>
        <taxon>Mycobacteroides</taxon>
    </lineage>
</organism>